<evidence type="ECO:0000256" key="3">
    <source>
        <dbReference type="ARBA" id="ARBA00023163"/>
    </source>
</evidence>
<dbReference type="RefSeq" id="WP_012003585.1">
    <property type="nucleotide sequence ID" value="NC_009828.1"/>
</dbReference>
<dbReference type="InterPro" id="IPR014036">
    <property type="entry name" value="DeoR-like_C"/>
</dbReference>
<dbReference type="Pfam" id="PF08220">
    <property type="entry name" value="HTH_DeoR"/>
    <property type="match status" value="1"/>
</dbReference>
<dbReference type="InterPro" id="IPR050313">
    <property type="entry name" value="Carb_Metab_HTH_regulators"/>
</dbReference>
<dbReference type="InterPro" id="IPR036388">
    <property type="entry name" value="WH-like_DNA-bd_sf"/>
</dbReference>
<dbReference type="Pfam" id="PF00455">
    <property type="entry name" value="DeoRC"/>
    <property type="match status" value="1"/>
</dbReference>
<dbReference type="HOGENOM" id="CLU_060699_3_0_0"/>
<feature type="domain" description="HTH deoR-type" evidence="4">
    <location>
        <begin position="3"/>
        <end position="58"/>
    </location>
</feature>
<dbReference type="PROSITE" id="PS00894">
    <property type="entry name" value="HTH_DEOR_1"/>
    <property type="match status" value="1"/>
</dbReference>
<dbReference type="SMART" id="SM01134">
    <property type="entry name" value="DeoRC"/>
    <property type="match status" value="1"/>
</dbReference>
<dbReference type="SUPFAM" id="SSF100950">
    <property type="entry name" value="NagB/RpiA/CoA transferase-like"/>
    <property type="match status" value="1"/>
</dbReference>
<keyword evidence="1" id="KW-0805">Transcription regulation</keyword>
<accession>A8F7H5</accession>
<dbReference type="Gene3D" id="1.10.10.10">
    <property type="entry name" value="Winged helix-like DNA-binding domain superfamily/Winged helix DNA-binding domain"/>
    <property type="match status" value="1"/>
</dbReference>
<dbReference type="InterPro" id="IPR001034">
    <property type="entry name" value="DeoR_HTH"/>
</dbReference>
<dbReference type="SUPFAM" id="SSF46785">
    <property type="entry name" value="Winged helix' DNA-binding domain"/>
    <property type="match status" value="1"/>
</dbReference>
<dbReference type="PANTHER" id="PTHR30363">
    <property type="entry name" value="HTH-TYPE TRANSCRIPTIONAL REGULATOR SRLR-RELATED"/>
    <property type="match status" value="1"/>
</dbReference>
<reference evidence="5 6" key="2">
    <citation type="journal article" date="2009" name="Proc. Natl. Acad. Sci. U.S.A.">
        <title>On the chimeric nature, thermophilic origin, and phylogenetic placement of the Thermotogales.</title>
        <authorList>
            <person name="Zhaxybayeva O."/>
            <person name="Swithers K.S."/>
            <person name="Lapierre P."/>
            <person name="Fournier G.P."/>
            <person name="Bickhart D.M."/>
            <person name="DeBoy R.T."/>
            <person name="Nelson K.E."/>
            <person name="Nesbo C.L."/>
            <person name="Doolittle W.F."/>
            <person name="Gogarten J.P."/>
            <person name="Noll K.M."/>
        </authorList>
    </citation>
    <scope>NUCLEOTIDE SEQUENCE [LARGE SCALE GENOMIC DNA]</scope>
    <source>
        <strain evidence="6">ATCC BAA-301 / DSM 14385 / NBRC 107922 / TMO</strain>
    </source>
</reference>
<dbReference type="InterPro" id="IPR036390">
    <property type="entry name" value="WH_DNA-bd_sf"/>
</dbReference>
<dbReference type="InterPro" id="IPR037171">
    <property type="entry name" value="NagB/RpiA_transferase-like"/>
</dbReference>
<dbReference type="KEGG" id="tle:Tlet_1553"/>
<keyword evidence="3" id="KW-0804">Transcription</keyword>
<keyword evidence="2" id="KW-0238">DNA-binding</keyword>
<dbReference type="PROSITE" id="PS51000">
    <property type="entry name" value="HTH_DEOR_2"/>
    <property type="match status" value="1"/>
</dbReference>
<organism evidence="5 6">
    <name type="scientific">Pseudothermotoga lettingae (strain ATCC BAA-301 / DSM 14385 / NBRC 107922 / TMO)</name>
    <name type="common">Thermotoga lettingae</name>
    <dbReference type="NCBI Taxonomy" id="416591"/>
    <lineage>
        <taxon>Bacteria</taxon>
        <taxon>Thermotogati</taxon>
        <taxon>Thermotogota</taxon>
        <taxon>Thermotogae</taxon>
        <taxon>Thermotogales</taxon>
        <taxon>Thermotogaceae</taxon>
        <taxon>Pseudothermotoga</taxon>
    </lineage>
</organism>
<proteinExistence type="predicted"/>
<evidence type="ECO:0000256" key="2">
    <source>
        <dbReference type="ARBA" id="ARBA00023125"/>
    </source>
</evidence>
<dbReference type="STRING" id="416591.Tlet_1553"/>
<name>A8F7H5_PSELT</name>
<dbReference type="EMBL" id="CP000812">
    <property type="protein sequence ID" value="ABV34109.1"/>
    <property type="molecule type" value="Genomic_DNA"/>
</dbReference>
<dbReference type="AlphaFoldDB" id="A8F7H5"/>
<gene>
    <name evidence="5" type="ordered locus">Tlet_1553</name>
</gene>
<dbReference type="GO" id="GO:0003700">
    <property type="term" value="F:DNA-binding transcription factor activity"/>
    <property type="evidence" value="ECO:0007669"/>
    <property type="project" value="InterPro"/>
</dbReference>
<protein>
    <submittedName>
        <fullName evidence="5">Transcriptional regulator, DeoR family</fullName>
    </submittedName>
</protein>
<evidence type="ECO:0000259" key="4">
    <source>
        <dbReference type="PROSITE" id="PS51000"/>
    </source>
</evidence>
<evidence type="ECO:0000313" key="5">
    <source>
        <dbReference type="EMBL" id="ABV34109.1"/>
    </source>
</evidence>
<dbReference type="eggNOG" id="COG1349">
    <property type="taxonomic scope" value="Bacteria"/>
</dbReference>
<dbReference type="GO" id="GO:0003677">
    <property type="term" value="F:DNA binding"/>
    <property type="evidence" value="ECO:0007669"/>
    <property type="project" value="UniProtKB-KW"/>
</dbReference>
<dbReference type="InterPro" id="IPR018356">
    <property type="entry name" value="Tscrpt_reg_HTH_DeoR_CS"/>
</dbReference>
<reference evidence="5 6" key="1">
    <citation type="submission" date="2007-08" db="EMBL/GenBank/DDBJ databases">
        <title>Complete sequence of Thermotoga lettingae TMO.</title>
        <authorList>
            <consortium name="US DOE Joint Genome Institute"/>
            <person name="Copeland A."/>
            <person name="Lucas S."/>
            <person name="Lapidus A."/>
            <person name="Barry K."/>
            <person name="Glavina del Rio T."/>
            <person name="Dalin E."/>
            <person name="Tice H."/>
            <person name="Pitluck S."/>
            <person name="Foster B."/>
            <person name="Bruce D."/>
            <person name="Schmutz J."/>
            <person name="Larimer F."/>
            <person name="Land M."/>
            <person name="Hauser L."/>
            <person name="Kyrpides N."/>
            <person name="Mikhailova N."/>
            <person name="Nelson K."/>
            <person name="Gogarten J.P."/>
            <person name="Noll K."/>
            <person name="Richardson P."/>
        </authorList>
    </citation>
    <scope>NUCLEOTIDE SEQUENCE [LARGE SCALE GENOMIC DNA]</scope>
    <source>
        <strain evidence="6">ATCC BAA-301 / DSM 14385 / NBRC 107922 / TMO</strain>
    </source>
</reference>
<dbReference type="PRINTS" id="PR00037">
    <property type="entry name" value="HTHLACR"/>
</dbReference>
<keyword evidence="6" id="KW-1185">Reference proteome</keyword>
<evidence type="ECO:0000313" key="6">
    <source>
        <dbReference type="Proteomes" id="UP000002016"/>
    </source>
</evidence>
<evidence type="ECO:0000256" key="1">
    <source>
        <dbReference type="ARBA" id="ARBA00023015"/>
    </source>
</evidence>
<dbReference type="Proteomes" id="UP000002016">
    <property type="component" value="Chromosome"/>
</dbReference>
<dbReference type="PANTHER" id="PTHR30363:SF56">
    <property type="entry name" value="TRANSCRIPTIONAL REGULATOR, DEOR FAMILY"/>
    <property type="match status" value="1"/>
</dbReference>
<dbReference type="SMART" id="SM00420">
    <property type="entry name" value="HTH_DEOR"/>
    <property type="match status" value="1"/>
</dbReference>
<sequence>MGRQERLKAILTTLRQYGQIGINDICKSFDISVITARRDLDILESQGLVERTRGGAVLKTITGDSPFFKNLDIRKDEKQCIAKKVVEFFKNGQTIAVGGGTTVYYVIKALESSSIHSLNIATNSITTAWAVINLSKTFNLIHSGGVVRHGSFECVGGYASKLFENLYFDCYVLGASGVGLGSGVTVADFEERNLAELIIQKSKTVILTVDSTKINQVAPYKICNIEKVNVLVTDNGIDQEQARKFRSIGINVIIA</sequence>
<dbReference type="Gene3D" id="3.40.50.1360">
    <property type="match status" value="1"/>
</dbReference>